<name>D3BBW3_HETP5</name>
<dbReference type="RefSeq" id="XP_020433264.1">
    <property type="nucleotide sequence ID" value="XM_020576852.1"/>
</dbReference>
<organism evidence="1 2">
    <name type="scientific">Heterostelium pallidum (strain ATCC 26659 / Pp 5 / PN500)</name>
    <name type="common">Cellular slime mold</name>
    <name type="synonym">Polysphondylium pallidum</name>
    <dbReference type="NCBI Taxonomy" id="670386"/>
    <lineage>
        <taxon>Eukaryota</taxon>
        <taxon>Amoebozoa</taxon>
        <taxon>Evosea</taxon>
        <taxon>Eumycetozoa</taxon>
        <taxon>Dictyostelia</taxon>
        <taxon>Acytosteliales</taxon>
        <taxon>Acytosteliaceae</taxon>
        <taxon>Heterostelium</taxon>
    </lineage>
</organism>
<evidence type="ECO:0000313" key="2">
    <source>
        <dbReference type="Proteomes" id="UP000001396"/>
    </source>
</evidence>
<accession>D3BBW3</accession>
<proteinExistence type="predicted"/>
<dbReference type="AlphaFoldDB" id="D3BBW3"/>
<reference evidence="1 2" key="1">
    <citation type="journal article" date="2011" name="Genome Res.">
        <title>Phylogeny-wide analysis of social amoeba genomes highlights ancient origins for complex intercellular communication.</title>
        <authorList>
            <person name="Heidel A.J."/>
            <person name="Lawal H.M."/>
            <person name="Felder M."/>
            <person name="Schilde C."/>
            <person name="Helps N.R."/>
            <person name="Tunggal B."/>
            <person name="Rivero F."/>
            <person name="John U."/>
            <person name="Schleicher M."/>
            <person name="Eichinger L."/>
            <person name="Platzer M."/>
            <person name="Noegel A.A."/>
            <person name="Schaap P."/>
            <person name="Gloeckner G."/>
        </authorList>
    </citation>
    <scope>NUCLEOTIDE SEQUENCE [LARGE SCALE GENOMIC DNA]</scope>
    <source>
        <strain evidence="2">ATCC 26659 / Pp 5 / PN500</strain>
    </source>
</reference>
<protein>
    <submittedName>
        <fullName evidence="1">Uncharacterized protein</fullName>
    </submittedName>
</protein>
<dbReference type="GeneID" id="31361467"/>
<dbReference type="OMA" id="CSAWGIG"/>
<dbReference type="EMBL" id="ADBJ01000026">
    <property type="protein sequence ID" value="EFA81146.1"/>
    <property type="molecule type" value="Genomic_DNA"/>
</dbReference>
<comment type="caution">
    <text evidence="1">The sequence shown here is derived from an EMBL/GenBank/DDBJ whole genome shotgun (WGS) entry which is preliminary data.</text>
</comment>
<dbReference type="Proteomes" id="UP000001396">
    <property type="component" value="Unassembled WGS sequence"/>
</dbReference>
<keyword evidence="2" id="KW-1185">Reference proteome</keyword>
<sequence>MSTHTLTQIIPMNADSFYAITETPEFDQFQVPYMGINSLELKEERDEGDVIFRKVCVKPKTSVPAILLKFSSGKSEVSYEDTQLKSKVKREILFKTNPPLLSENIFIEGTITVEPLDDNNCLKVQKINFRFTGPLQWFSSMIEANILSELKKTMETLPKVVLAYKKHLSDNNIPLPVFKPIALNPAPQNYNRNNIPSQPKSPILNNKEPVAQYVCKIN</sequence>
<gene>
    <name evidence="1" type="ORF">PPL_05983</name>
</gene>
<evidence type="ECO:0000313" key="1">
    <source>
        <dbReference type="EMBL" id="EFA81146.1"/>
    </source>
</evidence>
<dbReference type="InParanoid" id="D3BBW3"/>